<dbReference type="InterPro" id="IPR020045">
    <property type="entry name" value="DNA_polI_H3TH"/>
</dbReference>
<accession>A0A6J6EI60</accession>
<keyword evidence="2" id="KW-0548">Nucleotidyltransferase</keyword>
<dbReference type="InterPro" id="IPR012337">
    <property type="entry name" value="RNaseH-like_sf"/>
</dbReference>
<dbReference type="InterPro" id="IPR036279">
    <property type="entry name" value="5-3_exonuclease_C_sf"/>
</dbReference>
<dbReference type="NCBIfam" id="NF004397">
    <property type="entry name" value="PRK05755.1"/>
    <property type="match status" value="1"/>
</dbReference>
<evidence type="ECO:0000256" key="6">
    <source>
        <dbReference type="ARBA" id="ARBA00022801"/>
    </source>
</evidence>
<keyword evidence="10" id="KW-0234">DNA repair</keyword>
<dbReference type="Gene3D" id="3.30.70.370">
    <property type="match status" value="1"/>
</dbReference>
<evidence type="ECO:0000256" key="1">
    <source>
        <dbReference type="ARBA" id="ARBA00022679"/>
    </source>
</evidence>
<dbReference type="GO" id="GO:0003887">
    <property type="term" value="F:DNA-directed DNA polymerase activity"/>
    <property type="evidence" value="ECO:0007669"/>
    <property type="project" value="UniProtKB-KW"/>
</dbReference>
<dbReference type="CDD" id="cd09859">
    <property type="entry name" value="PIN_53EXO"/>
    <property type="match status" value="1"/>
</dbReference>
<dbReference type="GO" id="GO:0008409">
    <property type="term" value="F:5'-3' exonuclease activity"/>
    <property type="evidence" value="ECO:0007669"/>
    <property type="project" value="InterPro"/>
</dbReference>
<dbReference type="InterPro" id="IPR001098">
    <property type="entry name" value="DNA-dir_DNA_pol_A_palm_dom"/>
</dbReference>
<dbReference type="PRINTS" id="PR00868">
    <property type="entry name" value="DNAPOLI"/>
</dbReference>
<dbReference type="InterPro" id="IPR018320">
    <property type="entry name" value="DNA_polymerase_1"/>
</dbReference>
<proteinExistence type="predicted"/>
<dbReference type="Pfam" id="PF02739">
    <property type="entry name" value="5_3_exonuc_N"/>
    <property type="match status" value="1"/>
</dbReference>
<evidence type="ECO:0000256" key="4">
    <source>
        <dbReference type="ARBA" id="ARBA00022722"/>
    </source>
</evidence>
<dbReference type="CDD" id="cd06140">
    <property type="entry name" value="DNA_polA_I_Bacillus_like_exo"/>
    <property type="match status" value="1"/>
</dbReference>
<dbReference type="Pfam" id="PF01367">
    <property type="entry name" value="5_3_exonuc"/>
    <property type="match status" value="1"/>
</dbReference>
<protein>
    <submittedName>
        <fullName evidence="13">Unannotated protein</fullName>
    </submittedName>
</protein>
<name>A0A6J6EI60_9ZZZZ</name>
<keyword evidence="5" id="KW-0227">DNA damage</keyword>
<dbReference type="Gene3D" id="3.30.420.10">
    <property type="entry name" value="Ribonuclease H-like superfamily/Ribonuclease H"/>
    <property type="match status" value="1"/>
</dbReference>
<evidence type="ECO:0000256" key="9">
    <source>
        <dbReference type="ARBA" id="ARBA00023125"/>
    </source>
</evidence>
<keyword evidence="6" id="KW-0378">Hydrolase</keyword>
<dbReference type="SMART" id="SM00475">
    <property type="entry name" value="53EXOc"/>
    <property type="match status" value="1"/>
</dbReference>
<dbReference type="GO" id="GO:0006261">
    <property type="term" value="P:DNA-templated DNA replication"/>
    <property type="evidence" value="ECO:0007669"/>
    <property type="project" value="InterPro"/>
</dbReference>
<dbReference type="Gene3D" id="1.10.150.20">
    <property type="entry name" value="5' to 3' exonuclease, C-terminal subdomain"/>
    <property type="match status" value="2"/>
</dbReference>
<evidence type="ECO:0000313" key="13">
    <source>
        <dbReference type="EMBL" id="CAB4576231.1"/>
    </source>
</evidence>
<evidence type="ECO:0000256" key="5">
    <source>
        <dbReference type="ARBA" id="ARBA00022763"/>
    </source>
</evidence>
<evidence type="ECO:0000256" key="7">
    <source>
        <dbReference type="ARBA" id="ARBA00022839"/>
    </source>
</evidence>
<dbReference type="InterPro" id="IPR054690">
    <property type="entry name" value="DNA_polI_exonuclease"/>
</dbReference>
<sequence length="891" mass="99190">MVDMKHPEHLLLVDGHSLAYRAFYALPLDNFSTSSGQPTNAVFGFTSMLINAIKDEKPTHLAIAFDVSRETFRREMFAEYKANRAKSPDEFRSQLPLITEVIEAMQIPGIQVKGYEADDIIATLAKQGEKKGMRVSILTGDRDSYQLVNESITVLYARKGVSDIARMTPAAVLEKYELTPEQYPDFAALRGDPSDNLPSVPSVGEKTAVKWIKEYGNLDELIKHANEISGKVGESLRANIEQVKLNRKMTELVKDVALDIGVDQLAVKELDIDLVNKVFTALEFKSLRERLIGSASVSKDSSKKTKQSSFKVQKYNSGGLGKWLEEDTKELIALDVQFESFAGEFKEVAWGISRSSDGIAFSQDELSQDDLTQLKKFLSNKETKKVVHGAKDFYKICLHLNIEFQGLISDTEISSYLVNPGLRSYELEDVAVRVLGFVPDLANENDGQLALGEDSVNVDSLATRANAILSLNAALEPQIEERKLSGLLNNLELPLIEVLAEMELTGIAVDLKKLNNLSDEFEKLAQGYEKDAFKIVGHEFNMASPKQLQTVLFDERKLPKTKKTKTGFTTDAEALTDLFAKTKDPVLSSILSWRDITKLKQTVASLIPLAEKDGRIHTTFNQTVTSTGRLSSTEPNMQNIPIRTDQGKRIRDCFISGKEYECLLTADYSQIEMRIMAHLSKDPGLIEAFKSGEDLHTTSASLVFGVKPNEVDAELRRQIKAISYGLAYGMGAYGLSQSLDIEVAAAQKLMDEYFKRFGGVRDYLARVVEEARKIGFTETIMGRRRYFPDLTNPDRQRREMAERMALNAPIQGSAADIVKKAMLNADAMLKKEKLKSRLLLQVHDELVFEVAKGEKDQVEKLARIAMADAAPLLVPLDVSIGVGSSWDEAAH</sequence>
<dbReference type="Gene3D" id="3.40.50.1010">
    <property type="entry name" value="5'-nuclease"/>
    <property type="match status" value="1"/>
</dbReference>
<dbReference type="InterPro" id="IPR043502">
    <property type="entry name" value="DNA/RNA_pol_sf"/>
</dbReference>
<dbReference type="InterPro" id="IPR002298">
    <property type="entry name" value="DNA_polymerase_A"/>
</dbReference>
<keyword evidence="3" id="KW-0235">DNA replication</keyword>
<keyword evidence="7" id="KW-0269">Exonuclease</keyword>
<keyword evidence="4" id="KW-0540">Nuclease</keyword>
<dbReference type="InterPro" id="IPR029060">
    <property type="entry name" value="PIN-like_dom_sf"/>
</dbReference>
<dbReference type="Pfam" id="PF00476">
    <property type="entry name" value="DNA_pol_A"/>
    <property type="match status" value="1"/>
</dbReference>
<keyword evidence="1" id="KW-0808">Transferase</keyword>
<dbReference type="SMART" id="SM00482">
    <property type="entry name" value="POLAc"/>
    <property type="match status" value="1"/>
</dbReference>
<evidence type="ECO:0000256" key="8">
    <source>
        <dbReference type="ARBA" id="ARBA00022932"/>
    </source>
</evidence>
<dbReference type="CDD" id="cd08637">
    <property type="entry name" value="DNA_pol_A_pol_I_C"/>
    <property type="match status" value="1"/>
</dbReference>
<dbReference type="SUPFAM" id="SSF47807">
    <property type="entry name" value="5' to 3' exonuclease, C-terminal subdomain"/>
    <property type="match status" value="1"/>
</dbReference>
<dbReference type="PANTHER" id="PTHR10133">
    <property type="entry name" value="DNA POLYMERASE I"/>
    <property type="match status" value="1"/>
</dbReference>
<dbReference type="GO" id="GO:0006302">
    <property type="term" value="P:double-strand break repair"/>
    <property type="evidence" value="ECO:0007669"/>
    <property type="project" value="TreeGrafter"/>
</dbReference>
<dbReference type="SUPFAM" id="SSF56672">
    <property type="entry name" value="DNA/RNA polymerases"/>
    <property type="match status" value="1"/>
</dbReference>
<dbReference type="CDD" id="cd09898">
    <property type="entry name" value="H3TH_53EXO"/>
    <property type="match status" value="1"/>
</dbReference>
<dbReference type="PANTHER" id="PTHR10133:SF27">
    <property type="entry name" value="DNA POLYMERASE NU"/>
    <property type="match status" value="1"/>
</dbReference>
<evidence type="ECO:0000259" key="12">
    <source>
        <dbReference type="SMART" id="SM00482"/>
    </source>
</evidence>
<dbReference type="FunFam" id="3.40.50.1010:FF:000001">
    <property type="entry name" value="DNA polymerase I"/>
    <property type="match status" value="1"/>
</dbReference>
<dbReference type="Pfam" id="PF22619">
    <property type="entry name" value="DNA_polI_exo1"/>
    <property type="match status" value="1"/>
</dbReference>
<dbReference type="InterPro" id="IPR002421">
    <property type="entry name" value="5-3_exonuclease"/>
</dbReference>
<evidence type="ECO:0000256" key="10">
    <source>
        <dbReference type="ARBA" id="ARBA00023204"/>
    </source>
</evidence>
<dbReference type="InterPro" id="IPR020046">
    <property type="entry name" value="5-3_exonucl_a-hlix_arch_N"/>
</dbReference>
<dbReference type="Gene3D" id="1.20.1060.10">
    <property type="entry name" value="Taq DNA Polymerase, Chain T, domain 4"/>
    <property type="match status" value="1"/>
</dbReference>
<feature type="domain" description="DNA-directed DNA polymerase family A palm" evidence="12">
    <location>
        <begin position="647"/>
        <end position="854"/>
    </location>
</feature>
<gene>
    <name evidence="13" type="ORF">UFOPK1740_00580</name>
</gene>
<dbReference type="InterPro" id="IPR036397">
    <property type="entry name" value="RNaseH_sf"/>
</dbReference>
<dbReference type="InterPro" id="IPR008918">
    <property type="entry name" value="HhH2"/>
</dbReference>
<dbReference type="NCBIfam" id="TIGR00593">
    <property type="entry name" value="pola"/>
    <property type="match status" value="1"/>
</dbReference>
<dbReference type="AlphaFoldDB" id="A0A6J6EI60"/>
<evidence type="ECO:0000256" key="3">
    <source>
        <dbReference type="ARBA" id="ARBA00022705"/>
    </source>
</evidence>
<evidence type="ECO:0000256" key="2">
    <source>
        <dbReference type="ARBA" id="ARBA00022695"/>
    </source>
</evidence>
<evidence type="ECO:0000259" key="11">
    <source>
        <dbReference type="SMART" id="SM00475"/>
    </source>
</evidence>
<dbReference type="EMBL" id="CAEZTU010000017">
    <property type="protein sequence ID" value="CAB4576231.1"/>
    <property type="molecule type" value="Genomic_DNA"/>
</dbReference>
<reference evidence="13" key="1">
    <citation type="submission" date="2020-05" db="EMBL/GenBank/DDBJ databases">
        <authorList>
            <person name="Chiriac C."/>
            <person name="Salcher M."/>
            <person name="Ghai R."/>
            <person name="Kavagutti S V."/>
        </authorList>
    </citation>
    <scope>NUCLEOTIDE SEQUENCE</scope>
</reference>
<feature type="domain" description="5'-3' exonuclease" evidence="11">
    <location>
        <begin position="5"/>
        <end position="268"/>
    </location>
</feature>
<dbReference type="SUPFAM" id="SSF88723">
    <property type="entry name" value="PIN domain-like"/>
    <property type="match status" value="1"/>
</dbReference>
<dbReference type="SMART" id="SM00279">
    <property type="entry name" value="HhH2"/>
    <property type="match status" value="1"/>
</dbReference>
<dbReference type="FunFam" id="1.10.150.20:FF:000003">
    <property type="entry name" value="DNA polymerase I"/>
    <property type="match status" value="1"/>
</dbReference>
<organism evidence="13">
    <name type="scientific">freshwater metagenome</name>
    <dbReference type="NCBI Taxonomy" id="449393"/>
    <lineage>
        <taxon>unclassified sequences</taxon>
        <taxon>metagenomes</taxon>
        <taxon>ecological metagenomes</taxon>
    </lineage>
</organism>
<dbReference type="SUPFAM" id="SSF53098">
    <property type="entry name" value="Ribonuclease H-like"/>
    <property type="match status" value="1"/>
</dbReference>
<dbReference type="FunFam" id="1.10.150.20:FF:000002">
    <property type="entry name" value="DNA polymerase I"/>
    <property type="match status" value="1"/>
</dbReference>
<keyword evidence="9" id="KW-0238">DNA-binding</keyword>
<keyword evidence="8" id="KW-0239">DNA-directed DNA polymerase</keyword>
<dbReference type="GO" id="GO:0003677">
    <property type="term" value="F:DNA binding"/>
    <property type="evidence" value="ECO:0007669"/>
    <property type="project" value="UniProtKB-KW"/>
</dbReference>